<dbReference type="AlphaFoldDB" id="A0A2M8Z397"/>
<dbReference type="InterPro" id="IPR000835">
    <property type="entry name" value="HTH_MarR-typ"/>
</dbReference>
<comment type="caution">
    <text evidence="6">The sequence shown here is derived from an EMBL/GenBank/DDBJ whole genome shotgun (WGS) entry which is preliminary data.</text>
</comment>
<name>A0A2M8Z397_9FIRM</name>
<dbReference type="PANTHER" id="PTHR42756">
    <property type="entry name" value="TRANSCRIPTIONAL REGULATOR, MARR"/>
    <property type="match status" value="1"/>
</dbReference>
<feature type="domain" description="HTH marR-type" evidence="5">
    <location>
        <begin position="6"/>
        <end position="137"/>
    </location>
</feature>
<dbReference type="PANTHER" id="PTHR42756:SF1">
    <property type="entry name" value="TRANSCRIPTIONAL REPRESSOR OF EMRAB OPERON"/>
    <property type="match status" value="1"/>
</dbReference>
<dbReference type="InterPro" id="IPR036388">
    <property type="entry name" value="WH-like_DNA-bd_sf"/>
</dbReference>
<dbReference type="Gene3D" id="1.10.10.10">
    <property type="entry name" value="Winged helix-like DNA-binding domain superfamily/Winged helix DNA-binding domain"/>
    <property type="match status" value="1"/>
</dbReference>
<dbReference type="PRINTS" id="PR00598">
    <property type="entry name" value="HTHMARR"/>
</dbReference>
<protein>
    <submittedName>
        <fullName evidence="6">DNA-binding MarR family transcriptional regulator</fullName>
    </submittedName>
</protein>
<evidence type="ECO:0000259" key="5">
    <source>
        <dbReference type="PROSITE" id="PS50995"/>
    </source>
</evidence>
<gene>
    <name evidence="6" type="ORF">H171_1410</name>
</gene>
<dbReference type="Proteomes" id="UP000231092">
    <property type="component" value="Unassembled WGS sequence"/>
</dbReference>
<dbReference type="GO" id="GO:0003700">
    <property type="term" value="F:DNA-binding transcription factor activity"/>
    <property type="evidence" value="ECO:0007669"/>
    <property type="project" value="InterPro"/>
</dbReference>
<evidence type="ECO:0000313" key="6">
    <source>
        <dbReference type="EMBL" id="PJJ27928.1"/>
    </source>
</evidence>
<sequence length="240" mass="27844">MMEDNFTELYEKFSKLQWLLQRHHLQKHAEHGPMADPTRGQGRVLAMLKIQSEISTKDLSYLLGIRIQSLNELLNKLEKGGYITRTPSEADRRVMLVQLTEKGKNEQQPRPNFEDIFSCLNEEEQMVFGEYLDRITEVLEAQLGDDEDDERLEWMRSARERLGDERFDMMFMRGGRHPFDRRECFHGCPDRRPGGSHGAGHFEPGHNDPRFNGHGSNCFGRHGGGRHMSPLNEAPHIDEE</sequence>
<dbReference type="SUPFAM" id="SSF46785">
    <property type="entry name" value="Winged helix' DNA-binding domain"/>
    <property type="match status" value="1"/>
</dbReference>
<evidence type="ECO:0000256" key="2">
    <source>
        <dbReference type="ARBA" id="ARBA00023125"/>
    </source>
</evidence>
<keyword evidence="3" id="KW-0804">Transcription</keyword>
<keyword evidence="1" id="KW-0805">Transcription regulation</keyword>
<evidence type="ECO:0000256" key="1">
    <source>
        <dbReference type="ARBA" id="ARBA00023015"/>
    </source>
</evidence>
<dbReference type="PROSITE" id="PS01117">
    <property type="entry name" value="HTH_MARR_1"/>
    <property type="match status" value="1"/>
</dbReference>
<reference evidence="6 7" key="1">
    <citation type="submission" date="2017-11" db="EMBL/GenBank/DDBJ databases">
        <title>Understudied soil microbes with underappreciated capabilities: Untangling the Clostridium saccharolyticum group.</title>
        <authorList>
            <person name="Leschine S."/>
        </authorList>
    </citation>
    <scope>NUCLEOTIDE SEQUENCE [LARGE SCALE GENOMIC DNA]</scope>
    <source>
        <strain evidence="6 7">18A</strain>
    </source>
</reference>
<dbReference type="InterPro" id="IPR036390">
    <property type="entry name" value="WH_DNA-bd_sf"/>
</dbReference>
<evidence type="ECO:0000256" key="4">
    <source>
        <dbReference type="SAM" id="MobiDB-lite"/>
    </source>
</evidence>
<dbReference type="SMART" id="SM00347">
    <property type="entry name" value="HTH_MARR"/>
    <property type="match status" value="1"/>
</dbReference>
<organism evidence="6 7">
    <name type="scientific">[Clostridium] celerecrescens 18A</name>
    <dbReference type="NCBI Taxonomy" id="1286362"/>
    <lineage>
        <taxon>Bacteria</taxon>
        <taxon>Bacillati</taxon>
        <taxon>Bacillota</taxon>
        <taxon>Clostridia</taxon>
        <taxon>Lachnospirales</taxon>
        <taxon>Lachnospiraceae</taxon>
        <taxon>Lacrimispora</taxon>
    </lineage>
</organism>
<dbReference type="RefSeq" id="WP_242976900.1">
    <property type="nucleotide sequence ID" value="NZ_PGET01000001.1"/>
</dbReference>
<dbReference type="EMBL" id="PGET01000001">
    <property type="protein sequence ID" value="PJJ27928.1"/>
    <property type="molecule type" value="Genomic_DNA"/>
</dbReference>
<dbReference type="PROSITE" id="PS50995">
    <property type="entry name" value="HTH_MARR_2"/>
    <property type="match status" value="1"/>
</dbReference>
<evidence type="ECO:0000256" key="3">
    <source>
        <dbReference type="ARBA" id="ARBA00023163"/>
    </source>
</evidence>
<dbReference type="GO" id="GO:0003677">
    <property type="term" value="F:DNA binding"/>
    <property type="evidence" value="ECO:0007669"/>
    <property type="project" value="UniProtKB-KW"/>
</dbReference>
<accession>A0A2M8Z397</accession>
<proteinExistence type="predicted"/>
<dbReference type="Pfam" id="PF01047">
    <property type="entry name" value="MarR"/>
    <property type="match status" value="1"/>
</dbReference>
<keyword evidence="2 6" id="KW-0238">DNA-binding</keyword>
<dbReference type="InterPro" id="IPR023187">
    <property type="entry name" value="Tscrpt_reg_MarR-type_CS"/>
</dbReference>
<evidence type="ECO:0000313" key="7">
    <source>
        <dbReference type="Proteomes" id="UP000231092"/>
    </source>
</evidence>
<feature type="region of interest" description="Disordered" evidence="4">
    <location>
        <begin position="221"/>
        <end position="240"/>
    </location>
</feature>